<gene>
    <name evidence="5" type="ORF">Ccrd_026321</name>
</gene>
<evidence type="ECO:0000313" key="6">
    <source>
        <dbReference type="Proteomes" id="UP000243975"/>
    </source>
</evidence>
<reference evidence="5 6" key="1">
    <citation type="journal article" date="2016" name="Sci. Rep.">
        <title>The genome sequence of the outbreeding globe artichoke constructed de novo incorporating a phase-aware low-pass sequencing strategy of F1 progeny.</title>
        <authorList>
            <person name="Scaglione D."/>
            <person name="Reyes-Chin-Wo S."/>
            <person name="Acquadro A."/>
            <person name="Froenicke L."/>
            <person name="Portis E."/>
            <person name="Beitel C."/>
            <person name="Tirone M."/>
            <person name="Mauro R."/>
            <person name="Lo Monaco A."/>
            <person name="Mauromicale G."/>
            <person name="Faccioli P."/>
            <person name="Cattivelli L."/>
            <person name="Rieseberg L."/>
            <person name="Michelmore R."/>
            <person name="Lanteri S."/>
        </authorList>
    </citation>
    <scope>NUCLEOTIDE SEQUENCE [LARGE SCALE GENOMIC DNA]</scope>
    <source>
        <strain evidence="5">2C</strain>
    </source>
</reference>
<dbReference type="GO" id="GO:0005667">
    <property type="term" value="C:transcription regulator complex"/>
    <property type="evidence" value="ECO:0007669"/>
    <property type="project" value="InterPro"/>
</dbReference>
<feature type="compositionally biased region" description="Basic and acidic residues" evidence="3">
    <location>
        <begin position="217"/>
        <end position="229"/>
    </location>
</feature>
<dbReference type="GO" id="GO:0003677">
    <property type="term" value="F:DNA binding"/>
    <property type="evidence" value="ECO:0007669"/>
    <property type="project" value="UniProtKB-KW"/>
</dbReference>
<sequence length="229" mass="26798">MNEKRRILRTDSHSLDNMSSLNEGSPNIMWMESSLTLQVFFVEEQIALHLSSFKFIFVSTTFCKSIGALFLNPAEFEKDFHPWRHCMIPKLKILLFTVEKRNLSAFYAPSVERRRIYDIVNILESVGARVRVPDAIWVDWTMMRYGQIAIIILRNNGGYSIEEEIHERHLEHNDFSTPSPRLENYRDQPYRLMNEVSLQQRSHRVIDPVPSPGTDSPHNRHLLETVRGS</sequence>
<comment type="caution">
    <text evidence="5">The sequence shown here is derived from an EMBL/GenBank/DDBJ whole genome shotgun (WGS) entry which is preliminary data.</text>
</comment>
<protein>
    <submittedName>
        <fullName evidence="5">Transcription factor E2F/dimerization partner (TDP)</fullName>
    </submittedName>
</protein>
<keyword evidence="2" id="KW-0539">Nucleus</keyword>
<accession>A0A103R5F1</accession>
<comment type="similarity">
    <text evidence="2">Belongs to the E2F/DP family.</text>
</comment>
<dbReference type="InterPro" id="IPR036388">
    <property type="entry name" value="WH-like_DNA-bd_sf"/>
</dbReference>
<keyword evidence="1" id="KW-0131">Cell cycle</keyword>
<dbReference type="InterPro" id="IPR003316">
    <property type="entry name" value="E2F_WHTH_DNA-bd_dom"/>
</dbReference>
<dbReference type="GO" id="GO:0006355">
    <property type="term" value="P:regulation of DNA-templated transcription"/>
    <property type="evidence" value="ECO:0007669"/>
    <property type="project" value="InterPro"/>
</dbReference>
<feature type="domain" description="E2F/DP family winged-helix DNA-binding" evidence="4">
    <location>
        <begin position="104"/>
        <end position="127"/>
    </location>
</feature>
<evidence type="ECO:0000256" key="3">
    <source>
        <dbReference type="SAM" id="MobiDB-lite"/>
    </source>
</evidence>
<keyword evidence="2" id="KW-0238">DNA-binding</keyword>
<evidence type="ECO:0000256" key="2">
    <source>
        <dbReference type="RuleBase" id="RU003796"/>
    </source>
</evidence>
<organism evidence="5 6">
    <name type="scientific">Cynara cardunculus var. scolymus</name>
    <name type="common">Globe artichoke</name>
    <name type="synonym">Cynara scolymus</name>
    <dbReference type="NCBI Taxonomy" id="59895"/>
    <lineage>
        <taxon>Eukaryota</taxon>
        <taxon>Viridiplantae</taxon>
        <taxon>Streptophyta</taxon>
        <taxon>Embryophyta</taxon>
        <taxon>Tracheophyta</taxon>
        <taxon>Spermatophyta</taxon>
        <taxon>Magnoliopsida</taxon>
        <taxon>eudicotyledons</taxon>
        <taxon>Gunneridae</taxon>
        <taxon>Pentapetalae</taxon>
        <taxon>asterids</taxon>
        <taxon>campanulids</taxon>
        <taxon>Asterales</taxon>
        <taxon>Asteraceae</taxon>
        <taxon>Carduoideae</taxon>
        <taxon>Cardueae</taxon>
        <taxon>Carduinae</taxon>
        <taxon>Cynara</taxon>
    </lineage>
</organism>
<feature type="region of interest" description="Disordered" evidence="3">
    <location>
        <begin position="205"/>
        <end position="229"/>
    </location>
</feature>
<keyword evidence="2" id="KW-0805">Transcription regulation</keyword>
<dbReference type="Proteomes" id="UP000243975">
    <property type="component" value="Unassembled WGS sequence"/>
</dbReference>
<dbReference type="GO" id="GO:0005634">
    <property type="term" value="C:nucleus"/>
    <property type="evidence" value="ECO:0007669"/>
    <property type="project" value="UniProtKB-SubCell"/>
</dbReference>
<dbReference type="Pfam" id="PF02319">
    <property type="entry name" value="WHD_E2F_TDP"/>
    <property type="match status" value="1"/>
</dbReference>
<name>A0A103R5F1_CYNCS</name>
<dbReference type="Gene3D" id="1.10.10.10">
    <property type="entry name" value="Winged helix-like DNA-binding domain superfamily/Winged helix DNA-binding domain"/>
    <property type="match status" value="1"/>
</dbReference>
<dbReference type="AlphaFoldDB" id="A0A103R5F1"/>
<comment type="subcellular location">
    <subcellularLocation>
        <location evidence="2">Nucleus</location>
    </subcellularLocation>
</comment>
<proteinExistence type="inferred from homology"/>
<keyword evidence="6" id="KW-1185">Reference proteome</keyword>
<evidence type="ECO:0000259" key="4">
    <source>
        <dbReference type="Pfam" id="PF02319"/>
    </source>
</evidence>
<dbReference type="EMBL" id="LEKV01007885">
    <property type="protein sequence ID" value="KVG61568.1"/>
    <property type="molecule type" value="Genomic_DNA"/>
</dbReference>
<evidence type="ECO:0000256" key="1">
    <source>
        <dbReference type="ARBA" id="ARBA00023306"/>
    </source>
</evidence>
<keyword evidence="2" id="KW-0804">Transcription</keyword>
<dbReference type="Gramene" id="KVG61568">
    <property type="protein sequence ID" value="KVG61568"/>
    <property type="gene ID" value="Ccrd_026321"/>
</dbReference>
<evidence type="ECO:0000313" key="5">
    <source>
        <dbReference type="EMBL" id="KVG61568.1"/>
    </source>
</evidence>